<dbReference type="PANTHER" id="PTHR42659:SF2">
    <property type="entry name" value="XANTHINE DEHYDROGENASE SUBUNIT C-RELATED"/>
    <property type="match status" value="1"/>
</dbReference>
<keyword evidence="6" id="KW-1185">Reference proteome</keyword>
<dbReference type="InterPro" id="IPR016169">
    <property type="entry name" value="FAD-bd_PCMH_sub2"/>
</dbReference>
<dbReference type="InterPro" id="IPR036683">
    <property type="entry name" value="CO_DH_flav_C_dom_sf"/>
</dbReference>
<dbReference type="SUPFAM" id="SSF56176">
    <property type="entry name" value="FAD-binding/transporter-associated domain-like"/>
    <property type="match status" value="1"/>
</dbReference>
<reference evidence="5 6" key="2">
    <citation type="journal article" date="2016" name="Genome Announc.">
        <title>Permanent Draft Genome Sequences for Two Variants of Frankia sp. Strain CpI1, the First Frankia Strain Isolated from Root Nodules of Comptonia peregrina.</title>
        <authorList>
            <person name="Oshone R."/>
            <person name="Hurst S.G.IV."/>
            <person name="Abebe-Akele F."/>
            <person name="Simpson S."/>
            <person name="Morris K."/>
            <person name="Thomas W.K."/>
            <person name="Tisa L.S."/>
        </authorList>
    </citation>
    <scope>NUCLEOTIDE SEQUENCE [LARGE SCALE GENOMIC DNA]</scope>
    <source>
        <strain evidence="6">CpI1-S</strain>
    </source>
</reference>
<evidence type="ECO:0000313" key="6">
    <source>
        <dbReference type="Proteomes" id="UP000032545"/>
    </source>
</evidence>
<dbReference type="Gene3D" id="3.30.465.10">
    <property type="match status" value="1"/>
</dbReference>
<evidence type="ECO:0000259" key="4">
    <source>
        <dbReference type="PROSITE" id="PS51387"/>
    </source>
</evidence>
<dbReference type="AlphaFoldDB" id="A0A0D8BKW4"/>
<keyword evidence="3" id="KW-0560">Oxidoreductase</keyword>
<dbReference type="InterPro" id="IPR016167">
    <property type="entry name" value="FAD-bd_PCMH_sub1"/>
</dbReference>
<gene>
    <name evidence="5" type="ORF">FF36_01721</name>
</gene>
<proteinExistence type="predicted"/>
<feature type="domain" description="FAD-binding PCMH-type" evidence="4">
    <location>
        <begin position="38"/>
        <end position="209"/>
    </location>
</feature>
<reference evidence="6" key="1">
    <citation type="submission" date="2015-02" db="EMBL/GenBank/DDBJ databases">
        <title>Draft Genome of Frankia sp. CpI1-S.</title>
        <authorList>
            <person name="Oshone R.T."/>
            <person name="Ngom M."/>
            <person name="Ghodhbane-Gtari F."/>
            <person name="Gtari M."/>
            <person name="Morris K."/>
            <person name="Thomas K."/>
            <person name="Sen A."/>
            <person name="Tisa L.S."/>
        </authorList>
    </citation>
    <scope>NUCLEOTIDE SEQUENCE [LARGE SCALE GENOMIC DNA]</scope>
    <source>
        <strain evidence="6">CpI1-S</strain>
    </source>
</reference>
<dbReference type="InterPro" id="IPR016166">
    <property type="entry name" value="FAD-bd_PCMH"/>
</dbReference>
<dbReference type="Proteomes" id="UP000032545">
    <property type="component" value="Unassembled WGS sequence"/>
</dbReference>
<name>A0A0D8BKW4_9ACTN</name>
<protein>
    <submittedName>
        <fullName evidence="5">Aerobic-type carbon monoxide dehydrogenase, middle subunit CoxM/CutM-like protein</fullName>
    </submittedName>
</protein>
<evidence type="ECO:0000256" key="1">
    <source>
        <dbReference type="ARBA" id="ARBA00022630"/>
    </source>
</evidence>
<dbReference type="PROSITE" id="PS51387">
    <property type="entry name" value="FAD_PCMH"/>
    <property type="match status" value="1"/>
</dbReference>
<organism evidence="5 6">
    <name type="scientific">Frankia torreyi</name>
    <dbReference type="NCBI Taxonomy" id="1856"/>
    <lineage>
        <taxon>Bacteria</taxon>
        <taxon>Bacillati</taxon>
        <taxon>Actinomycetota</taxon>
        <taxon>Actinomycetes</taxon>
        <taxon>Frankiales</taxon>
        <taxon>Frankiaceae</taxon>
        <taxon>Frankia</taxon>
    </lineage>
</organism>
<dbReference type="PANTHER" id="PTHR42659">
    <property type="entry name" value="XANTHINE DEHYDROGENASE SUBUNIT C-RELATED"/>
    <property type="match status" value="1"/>
</dbReference>
<dbReference type="SMART" id="SM01092">
    <property type="entry name" value="CO_deh_flav_C"/>
    <property type="match status" value="1"/>
</dbReference>
<dbReference type="InterPro" id="IPR005107">
    <property type="entry name" value="CO_DH_flav_C"/>
</dbReference>
<dbReference type="Pfam" id="PF00941">
    <property type="entry name" value="FAD_binding_5"/>
    <property type="match status" value="1"/>
</dbReference>
<dbReference type="InterPro" id="IPR036318">
    <property type="entry name" value="FAD-bd_PCMH-like_sf"/>
</dbReference>
<dbReference type="GO" id="GO:0071949">
    <property type="term" value="F:FAD binding"/>
    <property type="evidence" value="ECO:0007669"/>
    <property type="project" value="InterPro"/>
</dbReference>
<accession>A0A0D8BKW4</accession>
<keyword evidence="1" id="KW-0285">Flavoprotein</keyword>
<dbReference type="SUPFAM" id="SSF55447">
    <property type="entry name" value="CO dehydrogenase flavoprotein C-terminal domain-like"/>
    <property type="match status" value="1"/>
</dbReference>
<evidence type="ECO:0000313" key="5">
    <source>
        <dbReference type="EMBL" id="KJE24032.1"/>
    </source>
</evidence>
<dbReference type="Gene3D" id="3.30.390.50">
    <property type="entry name" value="CO dehydrogenase flavoprotein, C-terminal domain"/>
    <property type="match status" value="1"/>
</dbReference>
<dbReference type="PATRIC" id="fig|1502723.3.peg.6602"/>
<sequence length="342" mass="34681" precursor="true">MFRRGSDRAGAVHGPAHTVLAAVLPPAAVPVGVVPVTAGGTTSAMFRPRTVGEAVEMLAAAHDSGAAVALLGGGTDLVPALRSGERAAEVVVALRRVLELRVRGAGADSLTIGAGVTYTDLAGWSLSPGLARAARVVGSVQIRNTGTVGGALGSARPAGDLLTFLTAADAEVLTTSPRGSDRLPLPRFLAEGLAPDALVTAVRLARPGGPQVYLKIGERQAAYPAVVSCAVLVDRVRHRLTCAVGGVGLLPARMEAAERYARDEVDWSTGTVSSAAARRFGDLVVEAATRITPALPAGPRGSAEYRWHAAGVLAGRAFARCLHVTAPPASGPVGDFAAGGQP</sequence>
<dbReference type="InterPro" id="IPR002346">
    <property type="entry name" value="Mopterin_DH_FAD-bd"/>
</dbReference>
<dbReference type="Gene3D" id="3.30.43.10">
    <property type="entry name" value="Uridine Diphospho-n-acetylenolpyruvylglucosamine Reductase, domain 2"/>
    <property type="match status" value="1"/>
</dbReference>
<comment type="caution">
    <text evidence="5">The sequence shown here is derived from an EMBL/GenBank/DDBJ whole genome shotgun (WGS) entry which is preliminary data.</text>
</comment>
<keyword evidence="2" id="KW-0274">FAD</keyword>
<dbReference type="InterPro" id="IPR051312">
    <property type="entry name" value="Diverse_Substr_Oxidored"/>
</dbReference>
<dbReference type="GO" id="GO:0016491">
    <property type="term" value="F:oxidoreductase activity"/>
    <property type="evidence" value="ECO:0007669"/>
    <property type="project" value="UniProtKB-KW"/>
</dbReference>
<evidence type="ECO:0000256" key="3">
    <source>
        <dbReference type="ARBA" id="ARBA00023002"/>
    </source>
</evidence>
<dbReference type="EMBL" id="JYFN01000009">
    <property type="protein sequence ID" value="KJE24032.1"/>
    <property type="molecule type" value="Genomic_DNA"/>
</dbReference>
<evidence type="ECO:0000256" key="2">
    <source>
        <dbReference type="ARBA" id="ARBA00022827"/>
    </source>
</evidence>